<evidence type="ECO:0000313" key="2">
    <source>
        <dbReference type="Proteomes" id="UP001233999"/>
    </source>
</evidence>
<dbReference type="AlphaFoldDB" id="A0AAD8A6F0"/>
<feature type="non-terminal residue" evidence="1">
    <location>
        <position position="1"/>
    </location>
</feature>
<accession>A0AAD8A6F0</accession>
<feature type="non-terminal residue" evidence="1">
    <location>
        <position position="55"/>
    </location>
</feature>
<protein>
    <submittedName>
        <fullName evidence="1">Uncharacterized protein</fullName>
    </submittedName>
</protein>
<comment type="caution">
    <text evidence="1">The sequence shown here is derived from an EMBL/GenBank/DDBJ whole genome shotgun (WGS) entry which is preliminary data.</text>
</comment>
<evidence type="ECO:0000313" key="1">
    <source>
        <dbReference type="EMBL" id="KAJ9593331.1"/>
    </source>
</evidence>
<gene>
    <name evidence="1" type="ORF">L9F63_015101</name>
</gene>
<reference evidence="1" key="2">
    <citation type="submission" date="2023-05" db="EMBL/GenBank/DDBJ databases">
        <authorList>
            <person name="Fouks B."/>
        </authorList>
    </citation>
    <scope>NUCLEOTIDE SEQUENCE</scope>
    <source>
        <strain evidence="1">Stay&amp;Tobe</strain>
        <tissue evidence="1">Testes</tissue>
    </source>
</reference>
<name>A0AAD8A6F0_DIPPU</name>
<dbReference type="Proteomes" id="UP001233999">
    <property type="component" value="Unassembled WGS sequence"/>
</dbReference>
<dbReference type="EMBL" id="JASPKZ010003446">
    <property type="protein sequence ID" value="KAJ9593331.1"/>
    <property type="molecule type" value="Genomic_DNA"/>
</dbReference>
<organism evidence="1 2">
    <name type="scientific">Diploptera punctata</name>
    <name type="common">Pacific beetle cockroach</name>
    <dbReference type="NCBI Taxonomy" id="6984"/>
    <lineage>
        <taxon>Eukaryota</taxon>
        <taxon>Metazoa</taxon>
        <taxon>Ecdysozoa</taxon>
        <taxon>Arthropoda</taxon>
        <taxon>Hexapoda</taxon>
        <taxon>Insecta</taxon>
        <taxon>Pterygota</taxon>
        <taxon>Neoptera</taxon>
        <taxon>Polyneoptera</taxon>
        <taxon>Dictyoptera</taxon>
        <taxon>Blattodea</taxon>
        <taxon>Blaberoidea</taxon>
        <taxon>Blaberidae</taxon>
        <taxon>Diplopterinae</taxon>
        <taxon>Diploptera</taxon>
    </lineage>
</organism>
<sequence length="55" mass="6346">CCEECGLLLINLVNCILNVRIKMMGDPPLTIVYNIISREIFKRDKKILTLHFISP</sequence>
<proteinExistence type="predicted"/>
<reference evidence="1" key="1">
    <citation type="journal article" date="2023" name="IScience">
        <title>Live-bearing cockroach genome reveals convergent evolutionary mechanisms linked to viviparity in insects and beyond.</title>
        <authorList>
            <person name="Fouks B."/>
            <person name="Harrison M.C."/>
            <person name="Mikhailova A.A."/>
            <person name="Marchal E."/>
            <person name="English S."/>
            <person name="Carruthers M."/>
            <person name="Jennings E.C."/>
            <person name="Chiamaka E.L."/>
            <person name="Frigard R.A."/>
            <person name="Pippel M."/>
            <person name="Attardo G.M."/>
            <person name="Benoit J.B."/>
            <person name="Bornberg-Bauer E."/>
            <person name="Tobe S.S."/>
        </authorList>
    </citation>
    <scope>NUCLEOTIDE SEQUENCE</scope>
    <source>
        <strain evidence="1">Stay&amp;Tobe</strain>
    </source>
</reference>
<keyword evidence="2" id="KW-1185">Reference proteome</keyword>